<evidence type="ECO:0000256" key="1">
    <source>
        <dbReference type="ARBA" id="ARBA00022448"/>
    </source>
</evidence>
<feature type="compositionally biased region" description="Low complexity" evidence="5">
    <location>
        <begin position="59"/>
        <end position="70"/>
    </location>
</feature>
<feature type="compositionally biased region" description="Basic and acidic residues" evidence="5">
    <location>
        <begin position="90"/>
        <end position="101"/>
    </location>
</feature>
<name>A0A9P8LCZ0_9PEZI</name>
<organism evidence="8 9">
    <name type="scientific">Trichoglossum hirsutum</name>
    <dbReference type="NCBI Taxonomy" id="265104"/>
    <lineage>
        <taxon>Eukaryota</taxon>
        <taxon>Fungi</taxon>
        <taxon>Dikarya</taxon>
        <taxon>Ascomycota</taxon>
        <taxon>Pezizomycotina</taxon>
        <taxon>Geoglossomycetes</taxon>
        <taxon>Geoglossales</taxon>
        <taxon>Geoglossaceae</taxon>
        <taxon>Trichoglossum</taxon>
    </lineage>
</organism>
<comment type="caution">
    <text evidence="8">The sequence shown here is derived from an EMBL/GenBank/DDBJ whole genome shotgun (WGS) entry which is preliminary data.</text>
</comment>
<dbReference type="Pfam" id="PF20652">
    <property type="entry name" value="Sec8_C"/>
    <property type="match status" value="1"/>
</dbReference>
<evidence type="ECO:0000256" key="3">
    <source>
        <dbReference type="ARBA" id="ARBA00022927"/>
    </source>
</evidence>
<evidence type="ECO:0000259" key="6">
    <source>
        <dbReference type="Pfam" id="PF04048"/>
    </source>
</evidence>
<gene>
    <name evidence="8" type="ORF">GP486_003485</name>
</gene>
<dbReference type="GO" id="GO:0006904">
    <property type="term" value="P:vesicle docking involved in exocytosis"/>
    <property type="evidence" value="ECO:0007669"/>
    <property type="project" value="InterPro"/>
</dbReference>
<dbReference type="PANTHER" id="PTHR14146">
    <property type="entry name" value="EXOCYST COMPLEX COMPONENT 4"/>
    <property type="match status" value="1"/>
</dbReference>
<feature type="region of interest" description="Disordered" evidence="5">
    <location>
        <begin position="1"/>
        <end position="121"/>
    </location>
</feature>
<evidence type="ECO:0000256" key="5">
    <source>
        <dbReference type="SAM" id="MobiDB-lite"/>
    </source>
</evidence>
<dbReference type="GO" id="GO:0000145">
    <property type="term" value="C:exocyst"/>
    <property type="evidence" value="ECO:0007669"/>
    <property type="project" value="UniProtKB-UniRule"/>
</dbReference>
<dbReference type="InterPro" id="IPR039682">
    <property type="entry name" value="Sec8/EXOC4"/>
</dbReference>
<feature type="region of interest" description="Disordered" evidence="5">
    <location>
        <begin position="344"/>
        <end position="364"/>
    </location>
</feature>
<keyword evidence="2 4" id="KW-0268">Exocytosis</keyword>
<keyword evidence="1 4" id="KW-0813">Transport</keyword>
<dbReference type="GO" id="GO:0090522">
    <property type="term" value="P:vesicle tethering involved in exocytosis"/>
    <property type="evidence" value="ECO:0007669"/>
    <property type="project" value="UniProtKB-UniRule"/>
</dbReference>
<dbReference type="InterPro" id="IPR007191">
    <property type="entry name" value="Sec8_exocyst_N"/>
</dbReference>
<evidence type="ECO:0000256" key="4">
    <source>
        <dbReference type="RuleBase" id="RU367079"/>
    </source>
</evidence>
<feature type="domain" description="Exocyst complex component Sec8 N-terminal" evidence="6">
    <location>
        <begin position="126"/>
        <end position="189"/>
    </location>
</feature>
<feature type="non-terminal residue" evidence="8">
    <location>
        <position position="1"/>
    </location>
</feature>
<dbReference type="InterPro" id="IPR048630">
    <property type="entry name" value="Sec8_M"/>
</dbReference>
<accession>A0A9P8LCZ0</accession>
<dbReference type="Proteomes" id="UP000750711">
    <property type="component" value="Unassembled WGS sequence"/>
</dbReference>
<reference evidence="8" key="1">
    <citation type="submission" date="2021-03" db="EMBL/GenBank/DDBJ databases">
        <title>Comparative genomics and phylogenomic investigation of the class Geoglossomycetes provide insights into ecological specialization and systematics.</title>
        <authorList>
            <person name="Melie T."/>
            <person name="Pirro S."/>
            <person name="Miller A.N."/>
            <person name="Quandt A."/>
        </authorList>
    </citation>
    <scope>NUCLEOTIDE SEQUENCE</scope>
    <source>
        <strain evidence="8">CAQ_001_2017</strain>
    </source>
</reference>
<dbReference type="EMBL" id="JAGHQM010000473">
    <property type="protein sequence ID" value="KAH0559992.1"/>
    <property type="molecule type" value="Genomic_DNA"/>
</dbReference>
<evidence type="ECO:0000259" key="7">
    <source>
        <dbReference type="Pfam" id="PF20652"/>
    </source>
</evidence>
<dbReference type="AlphaFoldDB" id="A0A9P8LCZ0"/>
<keyword evidence="3 4" id="KW-0653">Protein transport</keyword>
<evidence type="ECO:0000313" key="9">
    <source>
        <dbReference type="Proteomes" id="UP000750711"/>
    </source>
</evidence>
<dbReference type="PANTHER" id="PTHR14146:SF0">
    <property type="entry name" value="EXOCYST COMPLEX COMPONENT 4"/>
    <property type="match status" value="1"/>
</dbReference>
<evidence type="ECO:0000256" key="2">
    <source>
        <dbReference type="ARBA" id="ARBA00022483"/>
    </source>
</evidence>
<sequence>MSRAPQLPRSLGTPGTGYTNGNGYYDQERSRYNQYDVPAGSTGAGGRERRYGGYGGYLDGNNNRPTTPSRPRSRGQDLEPTGGNWRRRPDRGDREWSDQSRSRNRSVGRGPPGGGRRIGDGQGMKQIEEILQYIQQEWAFMADDNCVPVQVALQLMDPSSLGRAHQYDQFRETHKQLQRTLRAIVNGTSTTTERIISSSKGEFIIHETRAKSASHVFPELWRNVTSIITNADMRPREQLQLVPEKLEARISEKRFLTAVEVLRDALETVQRPEMENIGALSDLRVYFSNQKTMIEDASRNPEADTNYYIHLLIESLNKMGRLGTAVESIEQRLPVELRRVVDKTNKEVDQRHPSSMRGPSRRASSKIDLGLGENNVRAVIVFDLLWTLYAKFEAIAEGHRVLHDVITGIVKREGIQDADSLTGGFNELWKLYQSEMRSLLHDYLATDGNVSYRSGQAPSGNNVFRVQRDKSKRIFKLQDMDTKSVELASEQEDLESILKASVPGLVSDSRRPMGVSISDNSQHHDGSATGHRLLIEPSVFNMGLLLPPSLSFLQRLKDIVPPGSDIVMSTLTSFLDDFLVNVFHPQLDETLVDLGVQTYAEVDAFQEDPQWPTIARKPIFKGTSTFFNLIAVFCKMLDTIPHDQAFSQLIITQMVTYHDKCREWYKAIVSRVHSKETGGSRLKMAATFAQSEELRDIATRLWSTSDDQDLLEKESGLLVASTNESPVSSTEVLSDRKTIASLCLLYTSMKWLASKIGQLRYITDTQIDSSRRDGSKPRQVRRWTLVDPSRPRDESSPVYLPMTRESVVAFDGVIESYQQLALTVLLTLHFEIRCHVILHIEDTLKGVFLLEQPVNEPDSSVLAMNTDLVGFDEEVTTNLREDEHKFLITGLGHLLDHLLITNASRIKTMNSHGCNLMQLNILVLQQNLRNIEPNALLPLSVRFFDLFIDGPAEIVARAKENGGAMGFSYDQLKVLVELCYSEALVSQRREVAMAAKRGL</sequence>
<dbReference type="GO" id="GO:0015031">
    <property type="term" value="P:protein transport"/>
    <property type="evidence" value="ECO:0007669"/>
    <property type="project" value="UniProtKB-KW"/>
</dbReference>
<comment type="similarity">
    <text evidence="4">Belongs to the SEC8 family.</text>
</comment>
<feature type="domain" description="Exocyst complex component Sec8 middle helical bundle" evidence="7">
    <location>
        <begin position="300"/>
        <end position="550"/>
    </location>
</feature>
<dbReference type="GO" id="GO:0006893">
    <property type="term" value="P:Golgi to plasma membrane transport"/>
    <property type="evidence" value="ECO:0007669"/>
    <property type="project" value="TreeGrafter"/>
</dbReference>
<feature type="compositionally biased region" description="Gly residues" evidence="5">
    <location>
        <begin position="110"/>
        <end position="121"/>
    </location>
</feature>
<dbReference type="GO" id="GO:0006612">
    <property type="term" value="P:protein targeting to membrane"/>
    <property type="evidence" value="ECO:0007669"/>
    <property type="project" value="UniProtKB-UniRule"/>
</dbReference>
<proteinExistence type="inferred from homology"/>
<dbReference type="Pfam" id="PF04048">
    <property type="entry name" value="Sec8_N"/>
    <property type="match status" value="1"/>
</dbReference>
<keyword evidence="9" id="KW-1185">Reference proteome</keyword>
<comment type="function">
    <text evidence="4">Component of the exocyst complex involved in the docking of exocytic vesicles with fusion sites on the plasma membrane.</text>
</comment>
<protein>
    <recommendedName>
        <fullName evidence="4">Exocyst complex component Sec8</fullName>
    </recommendedName>
</protein>
<evidence type="ECO:0000313" key="8">
    <source>
        <dbReference type="EMBL" id="KAH0559992.1"/>
    </source>
</evidence>